<dbReference type="Pfam" id="PF20012">
    <property type="entry name" value="GAP1-N1"/>
    <property type="match status" value="1"/>
</dbReference>
<proteinExistence type="predicted"/>
<evidence type="ECO:0000259" key="1">
    <source>
        <dbReference type="Pfam" id="PF19955"/>
    </source>
</evidence>
<comment type="caution">
    <text evidence="2">The sequence shown here is derived from an EMBL/GenBank/DDBJ whole genome shotgun (WGS) entry which is preliminary data.</text>
</comment>
<sequence length="812" mass="87295">MRLASDRSRVPAELASRLDLPDTAPPGVEWSPFVSGFPHGDRYVLARTFADPTASRAGMVLSHAVIAPLEEVTTMADLRPLIALLIAAPEPPDAIQECDVPTSTLAAPTAADLVPAAEALTTRGTGPVVRVGVQGFEDLAVALWFHLWPELRARFAFRLSFGPHDVVDVPQPSLICTPTALAARWTGHRIIGTSGSAPVSRAAAILSGGAEAEPSLAFAQEIGARLDRFADLPLLERAFELGSSSSPSFDDCVAVLRLVERLSPDPTMGTAGKAKLIERLASRLHGAAVGGILLLRNLSTTGLPAASTLWTGLESWAVANKFPQADDPAMLSAIDDALSATTAVEPWRRAVLAGVVAVARSTSCGFSAAFWRWAETRPATLKALADHLPQDGGLEARLSDAVPRKISHDAGKAVTGIALMKGWLRLHGAAAGASLSPSEAVRQQLSVDADPGNLDGLRAALRTATPAQSLAIALDTAEPRILHIAAEEVARKPQLLKDVDFSTLPAQQLWAQALAANAEAWRGPTDPQRSFISVVEKHLDGGTVDQELITVLAKSPLADLSGYARRAEVWPRLADPTRTNLLKATASGWLDRASTGDVVRAPDPQLEAAILTGDRLDSILRTLAPTGVSTVARIVSALPGVDEHRFLRWLGSWAVARRSLRSDDAEMLGRLVLDRRWRSAVDELVRLARMGRDDVKPALRVCHDMIGIFTRWTLGLSVVSYEEKWTVLEDLAADLYPNGPDYNEIWGRAGGRDADLQSFGSGRSRWRDAIGQMRRGRGPRPAQLLDEMKRDFPHSDQVRYLASDPDLGKGYR</sequence>
<dbReference type="Proteomes" id="UP000559860">
    <property type="component" value="Unassembled WGS sequence"/>
</dbReference>
<feature type="domain" description="Effector-associated" evidence="1">
    <location>
        <begin position="723"/>
        <end position="803"/>
    </location>
</feature>
<gene>
    <name evidence="2" type="ORF">HLH36_18775</name>
</gene>
<dbReference type="InterPro" id="IPR045430">
    <property type="entry name" value="EAD1"/>
</dbReference>
<keyword evidence="3" id="KW-1185">Reference proteome</keyword>
<accession>A0A7W4IWL2</accession>
<dbReference type="AlphaFoldDB" id="A0A7W4IWL2"/>
<dbReference type="EMBL" id="JABEQD010000023">
    <property type="protein sequence ID" value="MBB2170361.1"/>
    <property type="molecule type" value="Genomic_DNA"/>
</dbReference>
<evidence type="ECO:0000313" key="3">
    <source>
        <dbReference type="Proteomes" id="UP000559860"/>
    </source>
</evidence>
<name>A0A7W4IWL2_9PROT</name>
<dbReference type="Pfam" id="PF19955">
    <property type="entry name" value="EAD1"/>
    <property type="match status" value="1"/>
</dbReference>
<reference evidence="2 3" key="1">
    <citation type="submission" date="2020-04" db="EMBL/GenBank/DDBJ databases">
        <title>Description of novel Gluconacetobacter.</title>
        <authorList>
            <person name="Sombolestani A."/>
        </authorList>
    </citation>
    <scope>NUCLEOTIDE SEQUENCE [LARGE SCALE GENOMIC DNA]</scope>
    <source>
        <strain evidence="2 3">LMG 27801</strain>
    </source>
</reference>
<evidence type="ECO:0000313" key="2">
    <source>
        <dbReference type="EMBL" id="MBB2170361.1"/>
    </source>
</evidence>
<protein>
    <recommendedName>
        <fullName evidence="1">Effector-associated domain-containing protein</fullName>
    </recommendedName>
</protein>
<organism evidence="2 3">
    <name type="scientific">Gluconacetobacter aggeris</name>
    <dbReference type="NCBI Taxonomy" id="1286186"/>
    <lineage>
        <taxon>Bacteria</taxon>
        <taxon>Pseudomonadati</taxon>
        <taxon>Pseudomonadota</taxon>
        <taxon>Alphaproteobacteria</taxon>
        <taxon>Acetobacterales</taxon>
        <taxon>Acetobacteraceae</taxon>
        <taxon>Gluconacetobacter</taxon>
    </lineage>
</organism>